<protein>
    <submittedName>
        <fullName evidence="7">FAD-binding-3 domain-containing protein</fullName>
    </submittedName>
</protein>
<keyword evidence="8" id="KW-1185">Reference proteome</keyword>
<evidence type="ECO:0000313" key="7">
    <source>
        <dbReference type="EMBL" id="KAF7349855.1"/>
    </source>
</evidence>
<dbReference type="InterPro" id="IPR036188">
    <property type="entry name" value="FAD/NAD-bd_sf"/>
</dbReference>
<evidence type="ECO:0000259" key="6">
    <source>
        <dbReference type="Pfam" id="PF01494"/>
    </source>
</evidence>
<evidence type="ECO:0000256" key="1">
    <source>
        <dbReference type="ARBA" id="ARBA00007992"/>
    </source>
</evidence>
<keyword evidence="4" id="KW-0560">Oxidoreductase</keyword>
<comment type="similarity">
    <text evidence="1">Belongs to the paxM FAD-dependent monooxygenase family.</text>
</comment>
<comment type="caution">
    <text evidence="7">The sequence shown here is derived from an EMBL/GenBank/DDBJ whole genome shotgun (WGS) entry which is preliminary data.</text>
</comment>
<dbReference type="PANTHER" id="PTHR13789:SF147">
    <property type="entry name" value="PUTATIVE (AFU_ORTHOLOGUE AFUA_2G01950)-RELATED"/>
    <property type="match status" value="1"/>
</dbReference>
<dbReference type="EMBL" id="JACAZI010000010">
    <property type="protein sequence ID" value="KAF7349855.1"/>
    <property type="molecule type" value="Genomic_DNA"/>
</dbReference>
<keyword evidence="3" id="KW-0274">FAD</keyword>
<evidence type="ECO:0000256" key="2">
    <source>
        <dbReference type="ARBA" id="ARBA00022630"/>
    </source>
</evidence>
<dbReference type="InterPro" id="IPR050493">
    <property type="entry name" value="FAD-dep_Monooxygenase_BioMet"/>
</dbReference>
<feature type="domain" description="FAD-binding" evidence="6">
    <location>
        <begin position="59"/>
        <end position="412"/>
    </location>
</feature>
<dbReference type="AlphaFoldDB" id="A0A8H7CTP4"/>
<organism evidence="7 8">
    <name type="scientific">Mycena venus</name>
    <dbReference type="NCBI Taxonomy" id="2733690"/>
    <lineage>
        <taxon>Eukaryota</taxon>
        <taxon>Fungi</taxon>
        <taxon>Dikarya</taxon>
        <taxon>Basidiomycota</taxon>
        <taxon>Agaricomycotina</taxon>
        <taxon>Agaricomycetes</taxon>
        <taxon>Agaricomycetidae</taxon>
        <taxon>Agaricales</taxon>
        <taxon>Marasmiineae</taxon>
        <taxon>Mycenaceae</taxon>
        <taxon>Mycena</taxon>
    </lineage>
</organism>
<gene>
    <name evidence="7" type="ORF">MVEN_01286000</name>
</gene>
<dbReference type="PANTHER" id="PTHR13789">
    <property type="entry name" value="MONOOXYGENASE"/>
    <property type="match status" value="1"/>
</dbReference>
<dbReference type="GO" id="GO:0004497">
    <property type="term" value="F:monooxygenase activity"/>
    <property type="evidence" value="ECO:0007669"/>
    <property type="project" value="UniProtKB-KW"/>
</dbReference>
<dbReference type="InterPro" id="IPR002938">
    <property type="entry name" value="FAD-bd"/>
</dbReference>
<dbReference type="SUPFAM" id="SSF54373">
    <property type="entry name" value="FAD-linked reductases, C-terminal domain"/>
    <property type="match status" value="1"/>
</dbReference>
<keyword evidence="2" id="KW-0285">Flavoprotein</keyword>
<dbReference type="Gene3D" id="3.50.50.60">
    <property type="entry name" value="FAD/NAD(P)-binding domain"/>
    <property type="match status" value="1"/>
</dbReference>
<proteinExistence type="inferred from homology"/>
<evidence type="ECO:0000256" key="3">
    <source>
        <dbReference type="ARBA" id="ARBA00022827"/>
    </source>
</evidence>
<name>A0A8H7CTP4_9AGAR</name>
<keyword evidence="5" id="KW-0503">Monooxygenase</keyword>
<dbReference type="Pfam" id="PF01494">
    <property type="entry name" value="FAD_binding_3"/>
    <property type="match status" value="1"/>
</dbReference>
<dbReference type="PRINTS" id="PR00420">
    <property type="entry name" value="RNGMNOXGNASE"/>
</dbReference>
<dbReference type="SUPFAM" id="SSF51905">
    <property type="entry name" value="FAD/NAD(P)-binding domain"/>
    <property type="match status" value="1"/>
</dbReference>
<dbReference type="Proteomes" id="UP000620124">
    <property type="component" value="Unassembled WGS sequence"/>
</dbReference>
<evidence type="ECO:0000313" key="8">
    <source>
        <dbReference type="Proteomes" id="UP000620124"/>
    </source>
</evidence>
<accession>A0A8H7CTP4</accession>
<dbReference type="GO" id="GO:0071949">
    <property type="term" value="F:FAD binding"/>
    <property type="evidence" value="ECO:0007669"/>
    <property type="project" value="InterPro"/>
</dbReference>
<dbReference type="OrthoDB" id="9993796at2759"/>
<reference evidence="7" key="1">
    <citation type="submission" date="2020-05" db="EMBL/GenBank/DDBJ databases">
        <title>Mycena genomes resolve the evolution of fungal bioluminescence.</title>
        <authorList>
            <person name="Tsai I.J."/>
        </authorList>
    </citation>
    <scope>NUCLEOTIDE SEQUENCE</scope>
    <source>
        <strain evidence="7">CCC161011</strain>
    </source>
</reference>
<evidence type="ECO:0000256" key="5">
    <source>
        <dbReference type="ARBA" id="ARBA00023033"/>
    </source>
</evidence>
<sequence length="488" mass="53886">MLVSDQTAFIHDPHRLVGFLFKVKALHGIPKTIPSSDGLPAAISFPQQKQLHRFPMNDLTVLIVGAGIGGLQTALALAADGHTVTVLESVKEFLEVGAGIRVPPNSSRLSLSWGVDLNSVPKEISRGNRFVDWHGNTLLDCPFDDVEDHYGAPYYFIHRADLIDALVSAVRRHPKITLRMNTPVASYDFSTPAVTTGAGERLTADLIICADGIKSAVRSAINGRPLDPVDTGDVAYRILVPTAPLLADPEMRHLVENAWAVHWMGPEGHAVGYPLRGGRLYNVIIDVTHHTDLGMPIGMDEWRSEADNAHLVGRFKDWCPEVRRLCALTGTYLKWKLADFKELDRWVHPAGRVALLGDACHPMMPYMAQGAAQATEDAAALAAALRAYGDIPTALAAYEAQRKPRAAYVAHNTRVLQEWLHLYDGPEQQRRDELMKHNNSQNPIYWACPERKDWLFGHDATILGHEPIPAPPPMPRAEASVYKAQTRL</sequence>
<evidence type="ECO:0000256" key="4">
    <source>
        <dbReference type="ARBA" id="ARBA00023002"/>
    </source>
</evidence>